<keyword evidence="5" id="KW-1185">Reference proteome</keyword>
<accession>A0A6L9MV68</accession>
<organism evidence="4 5">
    <name type="scientific">Alteromonas hispanica</name>
    <dbReference type="NCBI Taxonomy" id="315421"/>
    <lineage>
        <taxon>Bacteria</taxon>
        <taxon>Pseudomonadati</taxon>
        <taxon>Pseudomonadota</taxon>
        <taxon>Gammaproteobacteria</taxon>
        <taxon>Alteromonadales</taxon>
        <taxon>Alteromonadaceae</taxon>
        <taxon>Alteromonas/Salinimonas group</taxon>
        <taxon>Alteromonas</taxon>
    </lineage>
</organism>
<dbReference type="AlphaFoldDB" id="A0A6L9MV68"/>
<dbReference type="RefSeq" id="WP_163111990.1">
    <property type="nucleotide sequence ID" value="NZ_JAAAWP010000006.1"/>
</dbReference>
<dbReference type="PANTHER" id="PTHR35936:SF25">
    <property type="entry name" value="ABC TRANSPORTER SUBSTRATE-BINDING PROTEIN"/>
    <property type="match status" value="1"/>
</dbReference>
<gene>
    <name evidence="4" type="ORF">GTW09_11440</name>
</gene>
<dbReference type="InterPro" id="IPR001638">
    <property type="entry name" value="Solute-binding_3/MltF_N"/>
</dbReference>
<comment type="caution">
    <text evidence="4">The sequence shown here is derived from an EMBL/GenBank/DDBJ whole genome shotgun (WGS) entry which is preliminary data.</text>
</comment>
<comment type="similarity">
    <text evidence="1">Belongs to the bacterial solute-binding protein 3 family.</text>
</comment>
<evidence type="ECO:0000259" key="3">
    <source>
        <dbReference type="SMART" id="SM00062"/>
    </source>
</evidence>
<dbReference type="SUPFAM" id="SSF53850">
    <property type="entry name" value="Periplasmic binding protein-like II"/>
    <property type="match status" value="1"/>
</dbReference>
<proteinExistence type="inferred from homology"/>
<evidence type="ECO:0000256" key="2">
    <source>
        <dbReference type="ARBA" id="ARBA00022729"/>
    </source>
</evidence>
<dbReference type="Pfam" id="PF00497">
    <property type="entry name" value="SBP_bac_3"/>
    <property type="match status" value="1"/>
</dbReference>
<dbReference type="SMART" id="SM00062">
    <property type="entry name" value="PBPb"/>
    <property type="match status" value="1"/>
</dbReference>
<evidence type="ECO:0000313" key="5">
    <source>
        <dbReference type="Proteomes" id="UP000478837"/>
    </source>
</evidence>
<evidence type="ECO:0000256" key="1">
    <source>
        <dbReference type="ARBA" id="ARBA00010333"/>
    </source>
</evidence>
<reference evidence="4 5" key="1">
    <citation type="submission" date="2020-01" db="EMBL/GenBank/DDBJ databases">
        <title>Genomes of bacteria type strains.</title>
        <authorList>
            <person name="Chen J."/>
            <person name="Zhu S."/>
            <person name="Yang J."/>
        </authorList>
    </citation>
    <scope>NUCLEOTIDE SEQUENCE [LARGE SCALE GENOMIC DNA]</scope>
    <source>
        <strain evidence="4 5">LMG 22958</strain>
    </source>
</reference>
<name>A0A6L9MV68_9ALTE</name>
<evidence type="ECO:0000313" key="4">
    <source>
        <dbReference type="EMBL" id="NDW22139.1"/>
    </source>
</evidence>
<dbReference type="PANTHER" id="PTHR35936">
    <property type="entry name" value="MEMBRANE-BOUND LYTIC MUREIN TRANSGLYCOSYLASE F"/>
    <property type="match status" value="1"/>
</dbReference>
<protein>
    <submittedName>
        <fullName evidence="4">Transporter substrate-binding domain-containing protein</fullName>
    </submittedName>
</protein>
<dbReference type="Proteomes" id="UP000478837">
    <property type="component" value="Unassembled WGS sequence"/>
</dbReference>
<feature type="domain" description="Solute-binding protein family 3/N-terminal" evidence="3">
    <location>
        <begin position="57"/>
        <end position="274"/>
    </location>
</feature>
<dbReference type="EMBL" id="JAAAWP010000006">
    <property type="protein sequence ID" value="NDW22139.1"/>
    <property type="molecule type" value="Genomic_DNA"/>
</dbReference>
<dbReference type="Gene3D" id="3.40.190.10">
    <property type="entry name" value="Periplasmic binding protein-like II"/>
    <property type="match status" value="2"/>
</dbReference>
<keyword evidence="2" id="KW-0732">Signal</keyword>
<sequence length="284" mass="31852">MQLIRESFGGACMVFKATMFFFLAIVSFGLASETHINAEPTHQTDANKVKWPNTQPVLRFAINHFPPYSILSEGKPPAGMNVEAMKIVAEQLNMRLKFVECPFARCIVLLEKGLVDVFVGLTYSAERAEFLHFIEPPVAPGSVQTFFARAGSSISINEFADLDGLIVGLLRHSLYFPEFDKATNFAKVEANTHMQLIDLLLNKRIDAFVGSEQRFNYLLHEQGLTDTILQQNYTIRDDRKVYLALSKHSVHSDLAESFSEALSYAKNKGVFETPFDGSSSEELQ</sequence>